<reference evidence="3 4" key="1">
    <citation type="submission" date="2018-10" db="EMBL/GenBank/DDBJ databases">
        <title>Genomic Encyclopedia of Archaeal and Bacterial Type Strains, Phase II (KMG-II): from individual species to whole genera.</title>
        <authorList>
            <person name="Goeker M."/>
        </authorList>
    </citation>
    <scope>NUCLEOTIDE SEQUENCE [LARGE SCALE GENOMIC DNA]</scope>
    <source>
        <strain evidence="3 4">DSM 16510</strain>
    </source>
</reference>
<organism evidence="3 4">
    <name type="scientific">Hydrogenivirga caldilitoris</name>
    <dbReference type="NCBI Taxonomy" id="246264"/>
    <lineage>
        <taxon>Bacteria</taxon>
        <taxon>Pseudomonadati</taxon>
        <taxon>Aquificota</taxon>
        <taxon>Aquificia</taxon>
        <taxon>Aquificales</taxon>
        <taxon>Aquificaceae</taxon>
        <taxon>Hydrogenivirga</taxon>
    </lineage>
</organism>
<evidence type="ECO:0000256" key="1">
    <source>
        <dbReference type="ARBA" id="ARBA00010894"/>
    </source>
</evidence>
<keyword evidence="2" id="KW-1133">Transmembrane helix</keyword>
<dbReference type="PANTHER" id="PTHR33219:SF14">
    <property type="entry name" value="PROTEIN COFACTOR ASSEMBLY OF COMPLEX C SUBUNIT B CCB3, CHLOROPLASTIC-RELATED"/>
    <property type="match status" value="1"/>
</dbReference>
<evidence type="ECO:0000313" key="4">
    <source>
        <dbReference type="Proteomes" id="UP000267841"/>
    </source>
</evidence>
<keyword evidence="4" id="KW-1185">Reference proteome</keyword>
<dbReference type="Proteomes" id="UP000267841">
    <property type="component" value="Unassembled WGS sequence"/>
</dbReference>
<feature type="transmembrane region" description="Helical" evidence="2">
    <location>
        <begin position="52"/>
        <end position="73"/>
    </location>
</feature>
<sequence length="79" mass="9311">MLFKLLHLLIQLLIILVFIHALGSWFPQIRESRFYALLDRLIEPMLRPIRQVLPYMGGIDISPMILIFILIVIDRLIGR</sequence>
<gene>
    <name evidence="3" type="ORF">BCF55_0081</name>
</gene>
<evidence type="ECO:0000313" key="3">
    <source>
        <dbReference type="EMBL" id="RLJ69825.1"/>
    </source>
</evidence>
<dbReference type="InterPro" id="IPR003425">
    <property type="entry name" value="CCB3/YggT"/>
</dbReference>
<accession>A0A497XLX0</accession>
<comment type="similarity">
    <text evidence="1">Belongs to the YggT family.</text>
</comment>
<protein>
    <submittedName>
        <fullName evidence="3">YggT family protein</fullName>
    </submittedName>
</protein>
<dbReference type="RefSeq" id="WP_121008699.1">
    <property type="nucleotide sequence ID" value="NZ_RCCJ01000001.1"/>
</dbReference>
<dbReference type="OrthoDB" id="9806665at2"/>
<keyword evidence="2" id="KW-0812">Transmembrane</keyword>
<dbReference type="EMBL" id="RCCJ01000001">
    <property type="protein sequence ID" value="RLJ69825.1"/>
    <property type="molecule type" value="Genomic_DNA"/>
</dbReference>
<dbReference type="AlphaFoldDB" id="A0A497XLX0"/>
<dbReference type="PANTHER" id="PTHR33219">
    <property type="entry name" value="YLMG HOMOLOG PROTEIN 2, CHLOROPLASTIC"/>
    <property type="match status" value="1"/>
</dbReference>
<keyword evidence="2" id="KW-0472">Membrane</keyword>
<dbReference type="GO" id="GO:0016020">
    <property type="term" value="C:membrane"/>
    <property type="evidence" value="ECO:0007669"/>
    <property type="project" value="InterPro"/>
</dbReference>
<evidence type="ECO:0000256" key="2">
    <source>
        <dbReference type="SAM" id="Phobius"/>
    </source>
</evidence>
<dbReference type="Pfam" id="PF02325">
    <property type="entry name" value="CCB3_YggT"/>
    <property type="match status" value="1"/>
</dbReference>
<proteinExistence type="inferred from homology"/>
<name>A0A497XLX0_9AQUI</name>
<comment type="caution">
    <text evidence="3">The sequence shown here is derived from an EMBL/GenBank/DDBJ whole genome shotgun (WGS) entry which is preliminary data.</text>
</comment>